<dbReference type="GO" id="GO:0046872">
    <property type="term" value="F:metal ion binding"/>
    <property type="evidence" value="ECO:0007669"/>
    <property type="project" value="UniProtKB-UniRule"/>
</dbReference>
<dbReference type="InterPro" id="IPR030048">
    <property type="entry name" value="SurE"/>
</dbReference>
<feature type="binding site" evidence="7">
    <location>
        <position position="40"/>
    </location>
    <ligand>
        <name>a divalent metal cation</name>
        <dbReference type="ChEBI" id="CHEBI:60240"/>
    </ligand>
</feature>
<comment type="catalytic activity">
    <reaction evidence="1 7">
        <text>a ribonucleoside 5'-phosphate + H2O = a ribonucleoside + phosphate</text>
        <dbReference type="Rhea" id="RHEA:12484"/>
        <dbReference type="ChEBI" id="CHEBI:15377"/>
        <dbReference type="ChEBI" id="CHEBI:18254"/>
        <dbReference type="ChEBI" id="CHEBI:43474"/>
        <dbReference type="ChEBI" id="CHEBI:58043"/>
        <dbReference type="EC" id="3.1.3.5"/>
    </reaction>
</comment>
<comment type="cofactor">
    <cofactor evidence="7">
        <name>a divalent metal cation</name>
        <dbReference type="ChEBI" id="CHEBI:60240"/>
    </cofactor>
    <text evidence="7">Binds 1 divalent metal cation per subunit.</text>
</comment>
<accession>W4P7P0</accession>
<dbReference type="AlphaFoldDB" id="W4P7P0"/>
<comment type="function">
    <text evidence="7">Nucleotidase that shows phosphatase activity on nucleoside 5'-monophosphates.</text>
</comment>
<dbReference type="GO" id="GO:0008253">
    <property type="term" value="F:5'-nucleotidase activity"/>
    <property type="evidence" value="ECO:0007669"/>
    <property type="project" value="UniProtKB-UniRule"/>
</dbReference>
<dbReference type="Gene3D" id="3.40.1210.10">
    <property type="entry name" value="Survival protein SurE-like phosphatase/nucleotidase"/>
    <property type="match status" value="1"/>
</dbReference>
<name>W4P7P0_9BACE</name>
<keyword evidence="5 7" id="KW-0547">Nucleotide-binding</keyword>
<feature type="binding site" evidence="7">
    <location>
        <position position="41"/>
    </location>
    <ligand>
        <name>a divalent metal cation</name>
        <dbReference type="ChEBI" id="CHEBI:60240"/>
    </ligand>
</feature>
<dbReference type="NCBIfam" id="TIGR00087">
    <property type="entry name" value="surE"/>
    <property type="match status" value="1"/>
</dbReference>
<dbReference type="PANTHER" id="PTHR30457">
    <property type="entry name" value="5'-NUCLEOTIDASE SURE"/>
    <property type="match status" value="1"/>
</dbReference>
<evidence type="ECO:0000256" key="5">
    <source>
        <dbReference type="ARBA" id="ARBA00022741"/>
    </source>
</evidence>
<dbReference type="SUPFAM" id="SSF64167">
    <property type="entry name" value="SurE-like"/>
    <property type="match status" value="1"/>
</dbReference>
<protein>
    <recommendedName>
        <fullName evidence="7">5'-nucleotidase SurE</fullName>
        <ecNumber evidence="7">3.1.3.5</ecNumber>
    </recommendedName>
    <alternativeName>
        <fullName evidence="7">Nucleoside 5'-monophosphate phosphohydrolase</fullName>
    </alternativeName>
</protein>
<dbReference type="EC" id="3.1.3.5" evidence="7"/>
<gene>
    <name evidence="7" type="primary">surE</name>
    <name evidence="9" type="ORF">JCM6292_1686</name>
</gene>
<feature type="binding site" evidence="7">
    <location>
        <position position="127"/>
    </location>
    <ligand>
        <name>a divalent metal cation</name>
        <dbReference type="ChEBI" id="CHEBI:60240"/>
    </ligand>
</feature>
<evidence type="ECO:0000313" key="10">
    <source>
        <dbReference type="Proteomes" id="UP000018861"/>
    </source>
</evidence>
<keyword evidence="4 7" id="KW-0479">Metal-binding</keyword>
<evidence type="ECO:0000313" key="9">
    <source>
        <dbReference type="EMBL" id="GAE15413.1"/>
    </source>
</evidence>
<dbReference type="HAMAP" id="MF_00060">
    <property type="entry name" value="SurE"/>
    <property type="match status" value="1"/>
</dbReference>
<organism evidence="9 10">
    <name type="scientific">Bacteroides pyogenes JCM 6292</name>
    <dbReference type="NCBI Taxonomy" id="1235809"/>
    <lineage>
        <taxon>Bacteria</taxon>
        <taxon>Pseudomonadati</taxon>
        <taxon>Bacteroidota</taxon>
        <taxon>Bacteroidia</taxon>
        <taxon>Bacteroidales</taxon>
        <taxon>Bacteroidaceae</taxon>
        <taxon>Bacteroides</taxon>
    </lineage>
</organism>
<keyword evidence="3 7" id="KW-0963">Cytoplasm</keyword>
<reference evidence="9 10" key="1">
    <citation type="journal article" date="2014" name="Genome Announc.">
        <title>Draft Genome Sequences of Three Strains of Bacteroides pyogenes Isolated from a Cat and Swine.</title>
        <authorList>
            <person name="Sakamoto M."/>
            <person name="Oshima K."/>
            <person name="Suda W."/>
            <person name="Kitamura K."/>
            <person name="Iida T."/>
            <person name="Hattori M."/>
            <person name="Ohkuma M."/>
        </authorList>
    </citation>
    <scope>NUCLEOTIDE SEQUENCE [LARGE SCALE GENOMIC DNA]</scope>
    <source>
        <strain evidence="9 10">JCM 6292</strain>
    </source>
</reference>
<feature type="binding site" evidence="7">
    <location>
        <position position="71"/>
    </location>
    <ligand>
        <name>a divalent metal cation</name>
        <dbReference type="ChEBI" id="CHEBI:60240"/>
    </ligand>
</feature>
<dbReference type="GO" id="GO:0005737">
    <property type="term" value="C:cytoplasm"/>
    <property type="evidence" value="ECO:0007669"/>
    <property type="project" value="UniProtKB-SubCell"/>
</dbReference>
<evidence type="ECO:0000256" key="4">
    <source>
        <dbReference type="ARBA" id="ARBA00022723"/>
    </source>
</evidence>
<dbReference type="InterPro" id="IPR036523">
    <property type="entry name" value="SurE-like_sf"/>
</dbReference>
<evidence type="ECO:0000256" key="7">
    <source>
        <dbReference type="HAMAP-Rule" id="MF_00060"/>
    </source>
</evidence>
<evidence type="ECO:0000256" key="2">
    <source>
        <dbReference type="ARBA" id="ARBA00011062"/>
    </source>
</evidence>
<comment type="subcellular location">
    <subcellularLocation>
        <location evidence="7">Cytoplasm</location>
    </subcellularLocation>
</comment>
<evidence type="ECO:0000256" key="6">
    <source>
        <dbReference type="ARBA" id="ARBA00022801"/>
    </source>
</evidence>
<evidence type="ECO:0000256" key="3">
    <source>
        <dbReference type="ARBA" id="ARBA00022490"/>
    </source>
</evidence>
<proteinExistence type="inferred from homology"/>
<dbReference type="Proteomes" id="UP000018861">
    <property type="component" value="Unassembled WGS sequence"/>
</dbReference>
<dbReference type="GO" id="GO:0008254">
    <property type="term" value="F:3'-nucleotidase activity"/>
    <property type="evidence" value="ECO:0007669"/>
    <property type="project" value="TreeGrafter"/>
</dbReference>
<keyword evidence="6 7" id="KW-0378">Hydrolase</keyword>
<feature type="domain" description="Survival protein SurE-like phosphatase/nucleotidase" evidence="8">
    <location>
        <begin position="35"/>
        <end position="217"/>
    </location>
</feature>
<sequence length="286" mass="31636">MITRYSVGNASSFSYFCPAHIKDRKKDMENKRPLILISNDDGIMAKGLNELIRFLRPLGEIVVMAPDRPRSGNSTAVTSTTPVHYSLVRKDVGLSIYKCSGTPTDCVKLAKHLVLDREPDLIVGGINHGDNSATNVHYSGTMGVVIEGCLNGIPSIGFSLCSHDIDADFDAAAPYVRKIAEMVLEKGLPPLTCLNVNFPDTPEIKGVKICEQSKGRWIHEWEACPRRNDANYFWLTGEFADHEPENEKNDHWALTNGYAAITPTTVDLTAYGFMDELRGYCRQAGI</sequence>
<dbReference type="GO" id="GO:0004309">
    <property type="term" value="F:exopolyphosphatase activity"/>
    <property type="evidence" value="ECO:0007669"/>
    <property type="project" value="TreeGrafter"/>
</dbReference>
<comment type="caution">
    <text evidence="9">The sequence shown here is derived from an EMBL/GenBank/DDBJ whole genome shotgun (WGS) entry which is preliminary data.</text>
</comment>
<dbReference type="PANTHER" id="PTHR30457:SF12">
    <property type="entry name" value="5'_3'-NUCLEOTIDASE SURE"/>
    <property type="match status" value="1"/>
</dbReference>
<comment type="similarity">
    <text evidence="2 7">Belongs to the SurE nucleotidase family.</text>
</comment>
<dbReference type="GO" id="GO:0000166">
    <property type="term" value="F:nucleotide binding"/>
    <property type="evidence" value="ECO:0007669"/>
    <property type="project" value="UniProtKB-KW"/>
</dbReference>
<evidence type="ECO:0000256" key="1">
    <source>
        <dbReference type="ARBA" id="ARBA00000815"/>
    </source>
</evidence>
<dbReference type="NCBIfam" id="NF001492">
    <property type="entry name" value="PRK00346.2-2"/>
    <property type="match status" value="1"/>
</dbReference>
<dbReference type="InterPro" id="IPR002828">
    <property type="entry name" value="SurE-like_Pase/nucleotidase"/>
</dbReference>
<dbReference type="Pfam" id="PF01975">
    <property type="entry name" value="SurE"/>
    <property type="match status" value="1"/>
</dbReference>
<dbReference type="EMBL" id="BAIQ01000016">
    <property type="protein sequence ID" value="GAE15413.1"/>
    <property type="molecule type" value="Genomic_DNA"/>
</dbReference>
<evidence type="ECO:0000259" key="8">
    <source>
        <dbReference type="Pfam" id="PF01975"/>
    </source>
</evidence>